<keyword evidence="1" id="KW-0812">Transmembrane</keyword>
<feature type="transmembrane region" description="Helical" evidence="1">
    <location>
        <begin position="103"/>
        <end position="125"/>
    </location>
</feature>
<keyword evidence="3" id="KW-1185">Reference proteome</keyword>
<evidence type="ECO:0000313" key="3">
    <source>
        <dbReference type="Proteomes" id="UP000471435"/>
    </source>
</evidence>
<feature type="transmembrane region" description="Helical" evidence="1">
    <location>
        <begin position="62"/>
        <end position="83"/>
    </location>
</feature>
<protein>
    <submittedName>
        <fullName evidence="2">Uncharacterized protein</fullName>
    </submittedName>
</protein>
<gene>
    <name evidence="2" type="ORF">GRI43_08985</name>
</gene>
<proteinExistence type="predicted"/>
<keyword evidence="1" id="KW-0472">Membrane</keyword>
<dbReference type="RefSeq" id="WP_160730802.1">
    <property type="nucleotide sequence ID" value="NZ_CANLWR010000002.1"/>
</dbReference>
<comment type="caution">
    <text evidence="2">The sequence shown here is derived from an EMBL/GenBank/DDBJ whole genome shotgun (WGS) entry which is preliminary data.</text>
</comment>
<dbReference type="OrthoDB" id="7426493at2"/>
<dbReference type="AlphaFoldDB" id="A0A6I4V6G8"/>
<feature type="transmembrane region" description="Helical" evidence="1">
    <location>
        <begin position="204"/>
        <end position="225"/>
    </location>
</feature>
<dbReference type="Proteomes" id="UP000471435">
    <property type="component" value="Unassembled WGS sequence"/>
</dbReference>
<feature type="transmembrane region" description="Helical" evidence="1">
    <location>
        <begin position="165"/>
        <end position="184"/>
    </location>
</feature>
<organism evidence="2 3">
    <name type="scientific">Pontixanthobacter luteolus</name>
    <dbReference type="NCBI Taxonomy" id="295089"/>
    <lineage>
        <taxon>Bacteria</taxon>
        <taxon>Pseudomonadati</taxon>
        <taxon>Pseudomonadota</taxon>
        <taxon>Alphaproteobacteria</taxon>
        <taxon>Sphingomonadales</taxon>
        <taxon>Erythrobacteraceae</taxon>
        <taxon>Pontixanthobacter</taxon>
    </lineage>
</organism>
<name>A0A6I4V6G8_9SPHN</name>
<feature type="transmembrane region" description="Helical" evidence="1">
    <location>
        <begin position="16"/>
        <end position="35"/>
    </location>
</feature>
<evidence type="ECO:0000313" key="2">
    <source>
        <dbReference type="EMBL" id="MXP47512.1"/>
    </source>
</evidence>
<dbReference type="EMBL" id="WTYP01000002">
    <property type="protein sequence ID" value="MXP47512.1"/>
    <property type="molecule type" value="Genomic_DNA"/>
</dbReference>
<sequence>MGAVFKRFAEVLRDGISLFWIAPLIAALAVVPEFIQHVAEINIGMFASKEAFNSLASDPRRMVWGVLKIVGLFLCIMAAARFWGARDRGQKWWDVRGLAWRNFWIAIVLLVITAIPGLVLPSITSKQVSDVVSIVIGIATLPLLALLIAGLIGDRDTGLAAIYRSGWLATLRILIFAAAVWVPLQWLHELNHQWAMGQSAAAVWALMVFDSLVVGALAMLAGTAMHHGYVLRRTKE</sequence>
<feature type="transmembrane region" description="Helical" evidence="1">
    <location>
        <begin position="131"/>
        <end position="153"/>
    </location>
</feature>
<reference evidence="2 3" key="1">
    <citation type="submission" date="2019-12" db="EMBL/GenBank/DDBJ databases">
        <title>Genomic-based taxomic classification of the family Erythrobacteraceae.</title>
        <authorList>
            <person name="Xu L."/>
        </authorList>
    </citation>
    <scope>NUCLEOTIDE SEQUENCE [LARGE SCALE GENOMIC DNA]</scope>
    <source>
        <strain evidence="2 3">SW-109</strain>
    </source>
</reference>
<accession>A0A6I4V6G8</accession>
<evidence type="ECO:0000256" key="1">
    <source>
        <dbReference type="SAM" id="Phobius"/>
    </source>
</evidence>
<keyword evidence="1" id="KW-1133">Transmembrane helix</keyword>